<dbReference type="InterPro" id="IPR052797">
    <property type="entry name" value="RegFact_GeneExpr_CellDeath"/>
</dbReference>
<keyword evidence="1" id="KW-0863">Zinc-finger</keyword>
<gene>
    <name evidence="3" type="ORF">HPBE_LOCUS23411</name>
</gene>
<dbReference type="PROSITE" id="PS00028">
    <property type="entry name" value="ZINC_FINGER_C2H2_1"/>
    <property type="match status" value="2"/>
</dbReference>
<dbReference type="PANTHER" id="PTHR33936:SF24">
    <property type="entry name" value="C2H2-TYPE DOMAIN-CONTAINING PROTEIN"/>
    <property type="match status" value="1"/>
</dbReference>
<dbReference type="Gene3D" id="3.30.160.60">
    <property type="entry name" value="Classic Zinc Finger"/>
    <property type="match status" value="1"/>
</dbReference>
<evidence type="ECO:0000313" key="5">
    <source>
        <dbReference type="WBParaSite" id="HPBE_0002341201-mRNA-1"/>
    </source>
</evidence>
<keyword evidence="1" id="KW-0479">Metal-binding</keyword>
<name>A0A183GL42_HELPZ</name>
<evidence type="ECO:0000256" key="1">
    <source>
        <dbReference type="PROSITE-ProRule" id="PRU00042"/>
    </source>
</evidence>
<organism evidence="4 5">
    <name type="scientific">Heligmosomoides polygyrus</name>
    <name type="common">Parasitic roundworm</name>
    <dbReference type="NCBI Taxonomy" id="6339"/>
    <lineage>
        <taxon>Eukaryota</taxon>
        <taxon>Metazoa</taxon>
        <taxon>Ecdysozoa</taxon>
        <taxon>Nematoda</taxon>
        <taxon>Chromadorea</taxon>
        <taxon>Rhabditida</taxon>
        <taxon>Rhabditina</taxon>
        <taxon>Rhabditomorpha</taxon>
        <taxon>Strongyloidea</taxon>
        <taxon>Heligmosomidae</taxon>
        <taxon>Heligmosomoides</taxon>
    </lineage>
</organism>
<proteinExistence type="predicted"/>
<dbReference type="SMART" id="SM00355">
    <property type="entry name" value="ZnF_C2H2"/>
    <property type="match status" value="2"/>
</dbReference>
<accession>A0A183GL42</accession>
<dbReference type="PROSITE" id="PS50157">
    <property type="entry name" value="ZINC_FINGER_C2H2_2"/>
    <property type="match status" value="1"/>
</dbReference>
<dbReference type="GO" id="GO:0008270">
    <property type="term" value="F:zinc ion binding"/>
    <property type="evidence" value="ECO:0007669"/>
    <property type="project" value="UniProtKB-KW"/>
</dbReference>
<evidence type="ECO:0000313" key="3">
    <source>
        <dbReference type="EMBL" id="VDP38668.1"/>
    </source>
</evidence>
<reference evidence="3 4" key="1">
    <citation type="submission" date="2018-11" db="EMBL/GenBank/DDBJ databases">
        <authorList>
            <consortium name="Pathogen Informatics"/>
        </authorList>
    </citation>
    <scope>NUCLEOTIDE SEQUENCE [LARGE SCALE GENOMIC DNA]</scope>
</reference>
<dbReference type="Proteomes" id="UP000050761">
    <property type="component" value="Unassembled WGS sequence"/>
</dbReference>
<evidence type="ECO:0000259" key="2">
    <source>
        <dbReference type="PROSITE" id="PS50157"/>
    </source>
</evidence>
<keyword evidence="4" id="KW-1185">Reference proteome</keyword>
<protein>
    <submittedName>
        <fullName evidence="5">C2H2-type domain-containing protein</fullName>
    </submittedName>
</protein>
<dbReference type="AlphaFoldDB" id="A0A183GL42"/>
<dbReference type="PANTHER" id="PTHR33936">
    <property type="entry name" value="PROTEIN CBG17840"/>
    <property type="match status" value="1"/>
</dbReference>
<evidence type="ECO:0000313" key="4">
    <source>
        <dbReference type="Proteomes" id="UP000050761"/>
    </source>
</evidence>
<accession>A0A3P8DX68</accession>
<dbReference type="OrthoDB" id="5845900at2759"/>
<dbReference type="InterPro" id="IPR013087">
    <property type="entry name" value="Znf_C2H2_type"/>
</dbReference>
<feature type="domain" description="C2H2-type" evidence="2">
    <location>
        <begin position="23"/>
        <end position="51"/>
    </location>
</feature>
<sequence length="222" mass="25466">MNTNIEQQIQDGEKGSPVPADFFPCSICGMMYGSTYTRKRHMKNIHGDENGERLSTVTCPGCPDLFDSNIQLARHCHEKHNDDGVDFTIIEKEFPTLDMFENWKRDMERETFSTLIKRTTWIRGKGKTTMYLCHNAGGNGCIREARKEKERHKRSKRFHKHCPCFLKMTECVKGNIEVVASFGHYGHDLNPVLSKLPAEDECYIKDMLVAGIPPQKVAPRIM</sequence>
<dbReference type="WBParaSite" id="HPBE_0002341201-mRNA-1">
    <property type="protein sequence ID" value="HPBE_0002341201-mRNA-1"/>
    <property type="gene ID" value="HPBE_0002341201"/>
</dbReference>
<reference evidence="5" key="2">
    <citation type="submission" date="2019-09" db="UniProtKB">
        <authorList>
            <consortium name="WormBaseParasite"/>
        </authorList>
    </citation>
    <scope>IDENTIFICATION</scope>
</reference>
<keyword evidence="1" id="KW-0862">Zinc</keyword>
<dbReference type="EMBL" id="UZAH01035032">
    <property type="protein sequence ID" value="VDP38668.1"/>
    <property type="molecule type" value="Genomic_DNA"/>
</dbReference>